<keyword evidence="1" id="KW-0973">c-di-GMP</keyword>
<feature type="domain" description="Type III secretion system flagellar brake protein YcgR PilZN" evidence="5">
    <location>
        <begin position="11"/>
        <end position="94"/>
    </location>
</feature>
<dbReference type="KEGG" id="osg:BST96_12735"/>
<keyword evidence="7" id="KW-1185">Reference proteome</keyword>
<evidence type="ECO:0000256" key="2">
    <source>
        <dbReference type="ARBA" id="ARBA00022741"/>
    </source>
</evidence>
<evidence type="ECO:0000256" key="3">
    <source>
        <dbReference type="ARBA" id="ARBA00023143"/>
    </source>
</evidence>
<dbReference type="InterPro" id="IPR009926">
    <property type="entry name" value="T3SS_YcgR_PilZN"/>
</dbReference>
<dbReference type="Pfam" id="PF07238">
    <property type="entry name" value="PilZ"/>
    <property type="match status" value="1"/>
</dbReference>
<dbReference type="Gene3D" id="2.40.10.220">
    <property type="entry name" value="predicted glycosyltransferase like domains"/>
    <property type="match status" value="1"/>
</dbReference>
<evidence type="ECO:0000313" key="7">
    <source>
        <dbReference type="Proteomes" id="UP000193450"/>
    </source>
</evidence>
<dbReference type="SUPFAM" id="SSF141371">
    <property type="entry name" value="PilZ domain-like"/>
    <property type="match status" value="2"/>
</dbReference>
<evidence type="ECO:0000313" key="6">
    <source>
        <dbReference type="EMBL" id="ARN74906.1"/>
    </source>
</evidence>
<dbReference type="Gene3D" id="2.30.110.10">
    <property type="entry name" value="Electron Transport, Fmn-binding Protein, Chain A"/>
    <property type="match status" value="1"/>
</dbReference>
<sequence>MKLFEDLSLSPGASVQVLVVGNDHQSYSLDTVYIGSLSLHSVIVAMPSKHTEVIWRSGMNVAMTVVVPTGVATFKTRIDAIGERPYSYMHLAYPHQVKFREVRGAARVKVELPAEVANLSGHAQPSHFKSHVLDISVTGLKLATDTNIGKVGDELTIHIAMHFAGEERHLSIKGVIRARLGTVAGHEYSNIFGVQFLPLADEQRILLHAFVLNGLQAGSFA</sequence>
<gene>
    <name evidence="6" type="ORF">BST96_12735</name>
</gene>
<dbReference type="OrthoDB" id="5735035at2"/>
<dbReference type="Pfam" id="PF12945">
    <property type="entry name" value="PilZNR"/>
    <property type="match status" value="1"/>
</dbReference>
<protein>
    <recommendedName>
        <fullName evidence="8">Flagellar brake protein</fullName>
    </recommendedName>
</protein>
<keyword evidence="3" id="KW-0975">Bacterial flagellum</keyword>
<reference evidence="6 7" key="1">
    <citation type="submission" date="2016-11" db="EMBL/GenBank/DDBJ databases">
        <title>Trade-off between light-utilization and light-protection in marine flavobacteria.</title>
        <authorList>
            <person name="Kumagai Y."/>
        </authorList>
    </citation>
    <scope>NUCLEOTIDE SEQUENCE [LARGE SCALE GENOMIC DNA]</scope>
    <source>
        <strain evidence="6 7">NBRC 107125</strain>
    </source>
</reference>
<dbReference type="AlphaFoldDB" id="A0A1X9NBC1"/>
<dbReference type="Proteomes" id="UP000193450">
    <property type="component" value="Chromosome"/>
</dbReference>
<dbReference type="InterPro" id="IPR009875">
    <property type="entry name" value="PilZ_domain"/>
</dbReference>
<dbReference type="STRING" id="716816.BST96_12735"/>
<name>A0A1X9NBC1_9GAMM</name>
<evidence type="ECO:0008006" key="8">
    <source>
        <dbReference type="Google" id="ProtNLM"/>
    </source>
</evidence>
<dbReference type="InterPro" id="IPR012349">
    <property type="entry name" value="Split_barrel_FMN-bd"/>
</dbReference>
<dbReference type="GO" id="GO:0035438">
    <property type="term" value="F:cyclic-di-GMP binding"/>
    <property type="evidence" value="ECO:0007669"/>
    <property type="project" value="InterPro"/>
</dbReference>
<feature type="domain" description="PilZ" evidence="4">
    <location>
        <begin position="102"/>
        <end position="212"/>
    </location>
</feature>
<evidence type="ECO:0000259" key="4">
    <source>
        <dbReference type="Pfam" id="PF07238"/>
    </source>
</evidence>
<evidence type="ECO:0000256" key="1">
    <source>
        <dbReference type="ARBA" id="ARBA00022636"/>
    </source>
</evidence>
<organism evidence="6 7">
    <name type="scientific">Oceanicoccus sagamiensis</name>
    <dbReference type="NCBI Taxonomy" id="716816"/>
    <lineage>
        <taxon>Bacteria</taxon>
        <taxon>Pseudomonadati</taxon>
        <taxon>Pseudomonadota</taxon>
        <taxon>Gammaproteobacteria</taxon>
        <taxon>Cellvibrionales</taxon>
        <taxon>Spongiibacteraceae</taxon>
        <taxon>Oceanicoccus</taxon>
    </lineage>
</organism>
<accession>A0A1X9NBC1</accession>
<keyword evidence="2" id="KW-0547">Nucleotide-binding</keyword>
<proteinExistence type="predicted"/>
<dbReference type="EMBL" id="CP019343">
    <property type="protein sequence ID" value="ARN74906.1"/>
    <property type="molecule type" value="Genomic_DNA"/>
</dbReference>
<dbReference type="RefSeq" id="WP_085759071.1">
    <property type="nucleotide sequence ID" value="NZ_CP019343.1"/>
</dbReference>
<evidence type="ECO:0000259" key="5">
    <source>
        <dbReference type="Pfam" id="PF12945"/>
    </source>
</evidence>